<evidence type="ECO:0000256" key="2">
    <source>
        <dbReference type="ARBA" id="ARBA00007405"/>
    </source>
</evidence>
<accession>A0A975RWI4</accession>
<dbReference type="InterPro" id="IPR013344">
    <property type="entry name" value="RNR_NrdJ/NrdZ"/>
</dbReference>
<comment type="cofactor">
    <cofactor evidence="1 10">
        <name>adenosylcob(III)alamin</name>
        <dbReference type="ChEBI" id="CHEBI:18408"/>
    </cofactor>
</comment>
<comment type="function">
    <text evidence="10">Catalyzes the reduction of ribonucleotides to deoxyribonucleotides. May function to provide a pool of deoxyribonucleotide precursors for DNA repair during oxygen limitation and/or for immediate growth after restoration of oxygen.</text>
</comment>
<evidence type="ECO:0000256" key="9">
    <source>
        <dbReference type="ARBA" id="ARBA00047754"/>
    </source>
</evidence>
<reference evidence="12 13" key="1">
    <citation type="submission" date="2021-06" db="EMBL/GenBank/DDBJ databases">
        <title>Bradyrhizobium sp. S2-11-4 Genome sequencing.</title>
        <authorList>
            <person name="Jin L."/>
        </authorList>
    </citation>
    <scope>NUCLEOTIDE SEQUENCE [LARGE SCALE GENOMIC DNA]</scope>
    <source>
        <strain evidence="12 13">S2-11-4</strain>
    </source>
</reference>
<comment type="similarity">
    <text evidence="2 10">Belongs to the ribonucleoside diphosphate reductase class-2 family.</text>
</comment>
<evidence type="ECO:0000256" key="5">
    <source>
        <dbReference type="ARBA" id="ARBA00022741"/>
    </source>
</evidence>
<keyword evidence="6 10" id="KW-0560">Oxidoreductase</keyword>
<evidence type="ECO:0000256" key="4">
    <source>
        <dbReference type="ARBA" id="ARBA00022634"/>
    </source>
</evidence>
<keyword evidence="7" id="KW-1015">Disulfide bond</keyword>
<evidence type="ECO:0000256" key="1">
    <source>
        <dbReference type="ARBA" id="ARBA00001922"/>
    </source>
</evidence>
<sequence length="600" mass="65933">MNEPMADIFRHVWETKYRYARERTITDSWRRIARALAAVEPHDPAGWEARYLGILQDFKFLPGGRIQAGAGTARNVTLFNCFVMGPIDDSIPGIFKALQEGAVTMQQGGGIGLDFSTLRPRGTLAKGAGTVASGPVSFMQIWDAMCGTIMSTGARRGAMMATLRCDHPDIEEFVAAKQQPGQLRRFNLSIQVTDAFMAAVRSDAEWPLVFPAAVFDGDGETILREWPGNARAVPCRVLRRVPARQLWDRILQATYDYSEPGVLFIDRINQLNNLWYRERITATNPCGEIPLPPYGACDLGSLNLTCFVRSPFTPDARIDFDGLTETAQIAVRLLDNVIDASRFPLPEQAENAYRSRRIGLGITGLADALVMLGFTYGSDRSISLAIDVMRCICHAAYRTSIALAKEKASFPYFERDKYLQGPFIRSLPQDIQKAISTDGIRNSHLIAIAPTGTISLLSGNVSSGLEPIFAASYNRKILGENGTAKDFVLTNFALHQWRESSGRAKGLPVGFVTASELSVRTHIAMQAALQPFVDNSISKTINVPSDYPLSELKQIYDLAYDHGLKGCTIFRPNWITGAVLSEGAAGVAAPHCCVLEREAD</sequence>
<protein>
    <recommendedName>
        <fullName evidence="10">Vitamin B12-dependent ribonucleotide reductase</fullName>
        <ecNumber evidence="10">1.17.4.1</ecNumber>
    </recommendedName>
</protein>
<evidence type="ECO:0000256" key="6">
    <source>
        <dbReference type="ARBA" id="ARBA00023002"/>
    </source>
</evidence>
<gene>
    <name evidence="12" type="ORF">KMZ93_20425</name>
</gene>
<dbReference type="InterPro" id="IPR050862">
    <property type="entry name" value="RdRp_reductase_class-2"/>
</dbReference>
<dbReference type="PANTHER" id="PTHR43371:SF1">
    <property type="entry name" value="RIBONUCLEOSIDE-DIPHOSPHATE REDUCTASE"/>
    <property type="match status" value="1"/>
</dbReference>
<evidence type="ECO:0000256" key="10">
    <source>
        <dbReference type="RuleBase" id="RU364064"/>
    </source>
</evidence>
<dbReference type="GO" id="GO:0031419">
    <property type="term" value="F:cobalamin binding"/>
    <property type="evidence" value="ECO:0007669"/>
    <property type="project" value="UniProtKB-KW"/>
</dbReference>
<dbReference type="NCBIfam" id="TIGR02504">
    <property type="entry name" value="NrdJ_Z"/>
    <property type="match status" value="1"/>
</dbReference>
<dbReference type="PRINTS" id="PR01183">
    <property type="entry name" value="RIBORDTASEM1"/>
</dbReference>
<evidence type="ECO:0000256" key="8">
    <source>
        <dbReference type="ARBA" id="ARBA00023285"/>
    </source>
</evidence>
<dbReference type="AlphaFoldDB" id="A0A975RWI4"/>
<dbReference type="GO" id="GO:0071897">
    <property type="term" value="P:DNA biosynthetic process"/>
    <property type="evidence" value="ECO:0007669"/>
    <property type="project" value="UniProtKB-KW"/>
</dbReference>
<evidence type="ECO:0000313" key="13">
    <source>
        <dbReference type="Proteomes" id="UP000676951"/>
    </source>
</evidence>
<dbReference type="PANTHER" id="PTHR43371">
    <property type="entry name" value="VITAMIN B12-DEPENDENT RIBONUCLEOTIDE REDUCTASE"/>
    <property type="match status" value="1"/>
</dbReference>
<evidence type="ECO:0000259" key="11">
    <source>
        <dbReference type="Pfam" id="PF02867"/>
    </source>
</evidence>
<evidence type="ECO:0000256" key="3">
    <source>
        <dbReference type="ARBA" id="ARBA00022628"/>
    </source>
</evidence>
<name>A0A975RWI4_9BRAD</name>
<organism evidence="12 13">
    <name type="scientific">Bradyrhizobium sediminis</name>
    <dbReference type="NCBI Taxonomy" id="2840469"/>
    <lineage>
        <taxon>Bacteria</taxon>
        <taxon>Pseudomonadati</taxon>
        <taxon>Pseudomonadota</taxon>
        <taxon>Alphaproteobacteria</taxon>
        <taxon>Hyphomicrobiales</taxon>
        <taxon>Nitrobacteraceae</taxon>
        <taxon>Bradyrhizobium</taxon>
    </lineage>
</organism>
<evidence type="ECO:0000256" key="7">
    <source>
        <dbReference type="ARBA" id="ARBA00023157"/>
    </source>
</evidence>
<evidence type="ECO:0000313" key="12">
    <source>
        <dbReference type="EMBL" id="QWG22319.1"/>
    </source>
</evidence>
<keyword evidence="5 10" id="KW-0547">Nucleotide-binding</keyword>
<proteinExistence type="inferred from homology"/>
<dbReference type="Pfam" id="PF02867">
    <property type="entry name" value="Ribonuc_red_lgC"/>
    <property type="match status" value="1"/>
</dbReference>
<dbReference type="Proteomes" id="UP000676951">
    <property type="component" value="Chromosome"/>
</dbReference>
<feature type="domain" description="Ribonucleotide reductase large subunit C-terminal" evidence="11">
    <location>
        <begin position="80"/>
        <end position="569"/>
    </location>
</feature>
<keyword evidence="8 10" id="KW-0170">Cobalt</keyword>
<keyword evidence="4 10" id="KW-0237">DNA synthesis</keyword>
<dbReference type="EC" id="1.17.4.1" evidence="10"/>
<dbReference type="SUPFAM" id="SSF51998">
    <property type="entry name" value="PFL-like glycyl radical enzymes"/>
    <property type="match status" value="1"/>
</dbReference>
<keyword evidence="3 10" id="KW-0846">Cobalamin</keyword>
<dbReference type="GO" id="GO:0000166">
    <property type="term" value="F:nucleotide binding"/>
    <property type="evidence" value="ECO:0007669"/>
    <property type="project" value="UniProtKB-KW"/>
</dbReference>
<dbReference type="CDD" id="cd02888">
    <property type="entry name" value="RNR_II_dimer"/>
    <property type="match status" value="1"/>
</dbReference>
<comment type="catalytic activity">
    <reaction evidence="9 10">
        <text>a 2'-deoxyribonucleoside 5'-diphosphate + [thioredoxin]-disulfide + H2O = a ribonucleoside 5'-diphosphate + [thioredoxin]-dithiol</text>
        <dbReference type="Rhea" id="RHEA:23252"/>
        <dbReference type="Rhea" id="RHEA-COMP:10698"/>
        <dbReference type="Rhea" id="RHEA-COMP:10700"/>
        <dbReference type="ChEBI" id="CHEBI:15377"/>
        <dbReference type="ChEBI" id="CHEBI:29950"/>
        <dbReference type="ChEBI" id="CHEBI:50058"/>
        <dbReference type="ChEBI" id="CHEBI:57930"/>
        <dbReference type="ChEBI" id="CHEBI:73316"/>
        <dbReference type="EC" id="1.17.4.1"/>
    </reaction>
</comment>
<dbReference type="EMBL" id="CP076136">
    <property type="protein sequence ID" value="QWG22319.1"/>
    <property type="molecule type" value="Genomic_DNA"/>
</dbReference>
<keyword evidence="13" id="KW-1185">Reference proteome</keyword>
<dbReference type="RefSeq" id="WP_215603088.1">
    <property type="nucleotide sequence ID" value="NZ_CP076136.1"/>
</dbReference>
<dbReference type="InterPro" id="IPR000788">
    <property type="entry name" value="RNR_lg_C"/>
</dbReference>
<dbReference type="GO" id="GO:0004748">
    <property type="term" value="F:ribonucleoside-diphosphate reductase activity, thioredoxin disulfide as acceptor"/>
    <property type="evidence" value="ECO:0007669"/>
    <property type="project" value="UniProtKB-EC"/>
</dbReference>
<dbReference type="Gene3D" id="3.20.70.20">
    <property type="match status" value="1"/>
</dbReference>